<evidence type="ECO:0000256" key="2">
    <source>
        <dbReference type="ARBA" id="ARBA00023242"/>
    </source>
</evidence>
<accession>A0A2P6PE58</accession>
<keyword evidence="6" id="KW-1185">Reference proteome</keyword>
<dbReference type="GO" id="GO:0000775">
    <property type="term" value="C:chromosome, centromeric region"/>
    <property type="evidence" value="ECO:0007669"/>
    <property type="project" value="UniProtKB-SubCell"/>
</dbReference>
<dbReference type="Proteomes" id="UP000238479">
    <property type="component" value="Chromosome 7"/>
</dbReference>
<organism evidence="5 6">
    <name type="scientific">Rosa chinensis</name>
    <name type="common">China rose</name>
    <dbReference type="NCBI Taxonomy" id="74649"/>
    <lineage>
        <taxon>Eukaryota</taxon>
        <taxon>Viridiplantae</taxon>
        <taxon>Streptophyta</taxon>
        <taxon>Embryophyta</taxon>
        <taxon>Tracheophyta</taxon>
        <taxon>Spermatophyta</taxon>
        <taxon>Magnoliopsida</taxon>
        <taxon>eudicotyledons</taxon>
        <taxon>Gunneridae</taxon>
        <taxon>Pentapetalae</taxon>
        <taxon>rosids</taxon>
        <taxon>fabids</taxon>
        <taxon>Rosales</taxon>
        <taxon>Rosaceae</taxon>
        <taxon>Rosoideae</taxon>
        <taxon>Rosoideae incertae sedis</taxon>
        <taxon>Rosa</taxon>
    </lineage>
</organism>
<dbReference type="GO" id="GO:0005634">
    <property type="term" value="C:nucleus"/>
    <property type="evidence" value="ECO:0007669"/>
    <property type="project" value="UniProtKB-SubCell"/>
</dbReference>
<dbReference type="OrthoDB" id="5792673at2759"/>
<dbReference type="AlphaFoldDB" id="A0A2P6PE58"/>
<reference evidence="5 6" key="1">
    <citation type="journal article" date="2018" name="Nat. Genet.">
        <title>The Rosa genome provides new insights in the design of modern roses.</title>
        <authorList>
            <person name="Bendahmane M."/>
        </authorList>
    </citation>
    <scope>NUCLEOTIDE SEQUENCE [LARGE SCALE GENOMIC DNA]</scope>
    <source>
        <strain evidence="6">cv. Old Blush</strain>
    </source>
</reference>
<evidence type="ECO:0000259" key="4">
    <source>
        <dbReference type="PROSITE" id="PS51015"/>
    </source>
</evidence>
<dbReference type="GO" id="GO:0042054">
    <property type="term" value="F:histone methyltransferase activity"/>
    <property type="evidence" value="ECO:0007669"/>
    <property type="project" value="TreeGrafter"/>
</dbReference>
<dbReference type="PANTHER" id="PTHR45660:SF46">
    <property type="entry name" value="HISTONE-LYSINE N-METHYLTRANSFERASE, H3 LYSINE-9 SPECIFIC SUVH6"/>
    <property type="match status" value="1"/>
</dbReference>
<dbReference type="EMBL" id="PDCK01000045">
    <property type="protein sequence ID" value="PRQ20208.1"/>
    <property type="molecule type" value="Genomic_DNA"/>
</dbReference>
<dbReference type="Pfam" id="PF02182">
    <property type="entry name" value="SAD_SRA"/>
    <property type="match status" value="1"/>
</dbReference>
<dbReference type="InterPro" id="IPR015947">
    <property type="entry name" value="PUA-like_sf"/>
</dbReference>
<dbReference type="GO" id="GO:0032259">
    <property type="term" value="P:methylation"/>
    <property type="evidence" value="ECO:0007669"/>
    <property type="project" value="UniProtKB-KW"/>
</dbReference>
<sequence length="545" mass="60831">MVVVEAVPLLASSRENVSRSDIPSQERLERFPMEHGECFSHTKSPEFKRRRVSAVRDFPLGCGPYAQLSSLRPVKEVASVGIPKEEMATALLDRNCFSLPDGSTSVSNDNGPAKFLDKMYPRRSVVEAVWDFPPFCGINAALEARTLGQKKLVMGYKASSSNTAKTDVKQTGIGDRVQPNTDKKIHREKPFDISHSPNHLHEEDFESSRLTLDKLVVLGLMASSNCPWKKGCKHKSNSGISERKREKFRVERSKPACIAKDESEIGGIFQKKNCPVAVKTAYQGRGRLVMRDEEYSLEDDENKHDHVFPASCHTDGCPPPFGPSSSSSKTHDNTTVRNKVKDTLLLFRDECGKLLLEEEHKRSKGGGISHRRVDLEAYKILKDKKVFVKSGKQIIGAVPGVDVGDKFQYRVELNIIGLHRPTQGGIDYGNFGGKLLATSIVASGGYVDDVHNKNSLIYTGQGGNVMNRKDPEDQKLERGNLALKNSVQKNPVRVIRGSNMLNGSRTYVYDGLYLVEKYWQERGPHGKLVFKFQMNRLEDNNLLGN</sequence>
<protein>
    <submittedName>
        <fullName evidence="5">Putative histone-lysine N-methyltransferase</fullName>
        <ecNumber evidence="5">2.1.1.43</ecNumber>
    </submittedName>
</protein>
<gene>
    <name evidence="5" type="ORF">RchiOBHm_Chr7g0225631</name>
</gene>
<evidence type="ECO:0000313" key="5">
    <source>
        <dbReference type="EMBL" id="PRQ20208.1"/>
    </source>
</evidence>
<dbReference type="InterPro" id="IPR003105">
    <property type="entry name" value="SRA_YDG"/>
</dbReference>
<dbReference type="Gramene" id="PRQ20208">
    <property type="protein sequence ID" value="PRQ20208"/>
    <property type="gene ID" value="RchiOBHm_Chr7g0225631"/>
</dbReference>
<dbReference type="InterPro" id="IPR036987">
    <property type="entry name" value="SRA-YDG_sf"/>
</dbReference>
<evidence type="ECO:0000256" key="1">
    <source>
        <dbReference type="ARBA" id="ARBA00004584"/>
    </source>
</evidence>
<dbReference type="EC" id="2.1.1.43" evidence="5"/>
<dbReference type="GO" id="GO:0003690">
    <property type="term" value="F:double-stranded DNA binding"/>
    <property type="evidence" value="ECO:0007669"/>
    <property type="project" value="TreeGrafter"/>
</dbReference>
<keyword evidence="2 3" id="KW-0539">Nucleus</keyword>
<feature type="domain" description="YDG" evidence="4">
    <location>
        <begin position="396"/>
        <end position="536"/>
    </location>
</feature>
<comment type="subcellular location">
    <subcellularLocation>
        <location evidence="1">Chromosome</location>
        <location evidence="1">Centromere</location>
    </subcellularLocation>
    <subcellularLocation>
        <location evidence="3">Nucleus</location>
    </subcellularLocation>
</comment>
<comment type="caution">
    <text evidence="5">The sequence shown here is derived from an EMBL/GenBank/DDBJ whole genome shotgun (WGS) entry which is preliminary data.</text>
</comment>
<keyword evidence="5" id="KW-0808">Transferase</keyword>
<evidence type="ECO:0000256" key="3">
    <source>
        <dbReference type="PROSITE-ProRule" id="PRU00358"/>
    </source>
</evidence>
<evidence type="ECO:0000313" key="6">
    <source>
        <dbReference type="Proteomes" id="UP000238479"/>
    </source>
</evidence>
<proteinExistence type="predicted"/>
<dbReference type="PROSITE" id="PS51015">
    <property type="entry name" value="YDG"/>
    <property type="match status" value="1"/>
</dbReference>
<keyword evidence="5" id="KW-0489">Methyltransferase</keyword>
<dbReference type="SMART" id="SM00466">
    <property type="entry name" value="SRA"/>
    <property type="match status" value="1"/>
</dbReference>
<dbReference type="InterPro" id="IPR051357">
    <property type="entry name" value="H3K9_HMTase_SUVAR3-9"/>
</dbReference>
<dbReference type="Gene3D" id="2.30.280.10">
    <property type="entry name" value="SRA-YDG"/>
    <property type="match status" value="1"/>
</dbReference>
<name>A0A2P6PE58_ROSCH</name>
<dbReference type="PANTHER" id="PTHR45660">
    <property type="entry name" value="HISTONE-LYSINE N-METHYLTRANSFERASE SETMAR"/>
    <property type="match status" value="1"/>
</dbReference>
<dbReference type="STRING" id="74649.A0A2P6PE58"/>
<dbReference type="SUPFAM" id="SSF88697">
    <property type="entry name" value="PUA domain-like"/>
    <property type="match status" value="1"/>
</dbReference>